<protein>
    <submittedName>
        <fullName evidence="2">Uncharacterized protein</fullName>
    </submittedName>
</protein>
<feature type="region of interest" description="Disordered" evidence="1">
    <location>
        <begin position="27"/>
        <end position="80"/>
    </location>
</feature>
<keyword evidence="3" id="KW-1185">Reference proteome</keyword>
<evidence type="ECO:0000313" key="2">
    <source>
        <dbReference type="EMBL" id="MPY49961.1"/>
    </source>
</evidence>
<accession>A0A5N8WRC0</accession>
<evidence type="ECO:0000256" key="1">
    <source>
        <dbReference type="SAM" id="MobiDB-lite"/>
    </source>
</evidence>
<dbReference type="EMBL" id="VMNX01000049">
    <property type="protein sequence ID" value="MPY49961.1"/>
    <property type="molecule type" value="Genomic_DNA"/>
</dbReference>
<dbReference type="AlphaFoldDB" id="A0A5N8WRC0"/>
<name>A0A5N8WRC0_9ACTN</name>
<feature type="compositionally biased region" description="Low complexity" evidence="1">
    <location>
        <begin position="60"/>
        <end position="80"/>
    </location>
</feature>
<evidence type="ECO:0000313" key="3">
    <source>
        <dbReference type="Proteomes" id="UP000373149"/>
    </source>
</evidence>
<organism evidence="2 3">
    <name type="scientific">Streptomyces acidicola</name>
    <dbReference type="NCBI Taxonomy" id="2596892"/>
    <lineage>
        <taxon>Bacteria</taxon>
        <taxon>Bacillati</taxon>
        <taxon>Actinomycetota</taxon>
        <taxon>Actinomycetes</taxon>
        <taxon>Kitasatosporales</taxon>
        <taxon>Streptomycetaceae</taxon>
        <taxon>Streptomyces</taxon>
    </lineage>
</organism>
<proteinExistence type="predicted"/>
<dbReference type="RefSeq" id="WP_152863128.1">
    <property type="nucleotide sequence ID" value="NZ_VMNX01000049.1"/>
</dbReference>
<dbReference type="Proteomes" id="UP000373149">
    <property type="component" value="Unassembled WGS sequence"/>
</dbReference>
<sequence>MRSEENAVLPARWLMVPAGLDVEITAPRGGQQSRYGAGFASEPSAEDEYSGRPPNPAPPALCRRCGAPRPAAPAAGRGGP</sequence>
<reference evidence="2 3" key="1">
    <citation type="submission" date="2019-09" db="EMBL/GenBank/DDBJ databases">
        <authorList>
            <person name="Duangmal K."/>
            <person name="Teo W.F.A."/>
            <person name="Lipun K."/>
        </authorList>
    </citation>
    <scope>NUCLEOTIDE SEQUENCE [LARGE SCALE GENOMIC DNA]</scope>
    <source>
        <strain evidence="2 3">K1PN6</strain>
    </source>
</reference>
<gene>
    <name evidence="2" type="ORF">FPZ41_15850</name>
</gene>
<comment type="caution">
    <text evidence="2">The sequence shown here is derived from an EMBL/GenBank/DDBJ whole genome shotgun (WGS) entry which is preliminary data.</text>
</comment>